<keyword evidence="5" id="KW-1185">Reference proteome</keyword>
<dbReference type="Proteomes" id="UP001267290">
    <property type="component" value="Unassembled WGS sequence"/>
</dbReference>
<dbReference type="RefSeq" id="WP_310224126.1">
    <property type="nucleotide sequence ID" value="NZ_JAVDSB010000001.1"/>
</dbReference>
<feature type="domain" description="DUF3502" evidence="3">
    <location>
        <begin position="448"/>
        <end position="514"/>
    </location>
</feature>
<comment type="caution">
    <text evidence="4">The sequence shown here is derived from an EMBL/GenBank/DDBJ whole genome shotgun (WGS) entry which is preliminary data.</text>
</comment>
<feature type="region of interest" description="Disordered" evidence="1">
    <location>
        <begin position="29"/>
        <end position="49"/>
    </location>
</feature>
<feature type="signal peptide" evidence="2">
    <location>
        <begin position="1"/>
        <end position="24"/>
    </location>
</feature>
<dbReference type="InterPro" id="IPR050490">
    <property type="entry name" value="Bact_solute-bd_prot1"/>
</dbReference>
<dbReference type="InterPro" id="IPR022627">
    <property type="entry name" value="DUF3502"/>
</dbReference>
<proteinExistence type="predicted"/>
<dbReference type="PANTHER" id="PTHR43649:SF17">
    <property type="entry name" value="ABC TRANSPORTER SOLUTE BINDING PROTEIN-SUGAR TRANSPORT"/>
    <property type="match status" value="1"/>
</dbReference>
<evidence type="ECO:0000313" key="4">
    <source>
        <dbReference type="EMBL" id="MDR6549852.1"/>
    </source>
</evidence>
<evidence type="ECO:0000256" key="1">
    <source>
        <dbReference type="SAM" id="MobiDB-lite"/>
    </source>
</evidence>
<reference evidence="4 5" key="1">
    <citation type="submission" date="2023-07" db="EMBL/GenBank/DDBJ databases">
        <title>Sorghum-associated microbial communities from plants grown in Nebraska, USA.</title>
        <authorList>
            <person name="Schachtman D."/>
        </authorList>
    </citation>
    <scope>NUCLEOTIDE SEQUENCE [LARGE SCALE GENOMIC DNA]</scope>
    <source>
        <strain evidence="4 5">CC258</strain>
    </source>
</reference>
<dbReference type="EMBL" id="JAVDSB010000001">
    <property type="protein sequence ID" value="MDR6549852.1"/>
    <property type="molecule type" value="Genomic_DNA"/>
</dbReference>
<evidence type="ECO:0000313" key="5">
    <source>
        <dbReference type="Proteomes" id="UP001267290"/>
    </source>
</evidence>
<sequence>MKSIRSRIGAALGFTLTASLVLSACSSGTSSTSTSTPAPATSTAPTASAAAQPKLDPYTIKMFVPGVPQKDQELVNAEISKYLKDKINVTLDMQVIDWGSWADKMNLKYASNEVFDITWTTSWDNWVGKIQNKSIIPLDDLIAKYGQDAVKIVNPKVMNGIKYNGVTYGMPTNKEFAANKGFLVRKDLVDKYKFDLSTVKKPEDMEPFFDVIKKNEPGMIPFLSSKGNALFIAVQEANFYGASSSATNLGVLDRNNKDLKLVDLYSDPRYMDMLKLANKWYKAGYINKDAATLTDFAGTYRSGKVFAFPETLKPGKDMEVTQASGQKWVQVEFTKPLITTGSVLGNMLSISRTSKNPERVMMFLNLLYSDKTLLNMIAFGLEGKHFVKKDANTIDFPQGVTAQTSGYSLGAPYMFGNQFNDYLWTNEDPQKWEKYNKFNTDGEEAKGIGFIFNNENVKNEISAYTNALAEFYPGLITGTLDPVEYLPKMVEKLKAAGMDKINKEVQTQLDAWAAANKK</sequence>
<dbReference type="PANTHER" id="PTHR43649">
    <property type="entry name" value="ARABINOSE-BINDING PROTEIN-RELATED"/>
    <property type="match status" value="1"/>
</dbReference>
<dbReference type="PROSITE" id="PS51257">
    <property type="entry name" value="PROKAR_LIPOPROTEIN"/>
    <property type="match status" value="1"/>
</dbReference>
<dbReference type="Gene3D" id="3.40.190.10">
    <property type="entry name" value="Periplasmic binding protein-like II"/>
    <property type="match status" value="2"/>
</dbReference>
<protein>
    <submittedName>
        <fullName evidence="4">Aldouronate transport system substrate-binding protein</fullName>
    </submittedName>
</protein>
<dbReference type="SUPFAM" id="SSF53850">
    <property type="entry name" value="Periplasmic binding protein-like II"/>
    <property type="match status" value="1"/>
</dbReference>
<keyword evidence="2" id="KW-0732">Signal</keyword>
<name>A0ABU1NQU1_9BACL</name>
<dbReference type="Pfam" id="PF12010">
    <property type="entry name" value="DUF3502"/>
    <property type="match status" value="1"/>
</dbReference>
<evidence type="ECO:0000259" key="3">
    <source>
        <dbReference type="Pfam" id="PF12010"/>
    </source>
</evidence>
<evidence type="ECO:0000256" key="2">
    <source>
        <dbReference type="SAM" id="SignalP"/>
    </source>
</evidence>
<gene>
    <name evidence="4" type="ORF">J2736_001035</name>
</gene>
<accession>A0ABU1NQU1</accession>
<organism evidence="4 5">
    <name type="scientific">Paenibacillus qinlingensis</name>
    <dbReference type="NCBI Taxonomy" id="1837343"/>
    <lineage>
        <taxon>Bacteria</taxon>
        <taxon>Bacillati</taxon>
        <taxon>Bacillota</taxon>
        <taxon>Bacilli</taxon>
        <taxon>Bacillales</taxon>
        <taxon>Paenibacillaceae</taxon>
        <taxon>Paenibacillus</taxon>
    </lineage>
</organism>
<feature type="chain" id="PRO_5045490867" evidence="2">
    <location>
        <begin position="25"/>
        <end position="518"/>
    </location>
</feature>